<dbReference type="Gene3D" id="1.10.260.40">
    <property type="entry name" value="lambda repressor-like DNA-binding domains"/>
    <property type="match status" value="1"/>
</dbReference>
<accession>A0A2J8B551</accession>
<dbReference type="GO" id="GO:0003677">
    <property type="term" value="F:DNA binding"/>
    <property type="evidence" value="ECO:0007669"/>
    <property type="project" value="UniProtKB-KW"/>
</dbReference>
<dbReference type="CDD" id="cd06529">
    <property type="entry name" value="S24_LexA-like"/>
    <property type="match status" value="1"/>
</dbReference>
<dbReference type="InterPro" id="IPR001387">
    <property type="entry name" value="Cro/C1-type_HTH"/>
</dbReference>
<feature type="domain" description="HTH cro/C1-type" evidence="4">
    <location>
        <begin position="31"/>
        <end position="78"/>
    </location>
</feature>
<protein>
    <recommendedName>
        <fullName evidence="4">HTH cro/C1-type domain-containing protein</fullName>
    </recommendedName>
</protein>
<dbReference type="Gene3D" id="2.10.109.10">
    <property type="entry name" value="Umud Fragment, subunit A"/>
    <property type="match status" value="1"/>
</dbReference>
<dbReference type="Pfam" id="PF01381">
    <property type="entry name" value="HTH_3"/>
    <property type="match status" value="1"/>
</dbReference>
<evidence type="ECO:0000256" key="3">
    <source>
        <dbReference type="ARBA" id="ARBA00023163"/>
    </source>
</evidence>
<evidence type="ECO:0000259" key="4">
    <source>
        <dbReference type="PROSITE" id="PS50943"/>
    </source>
</evidence>
<dbReference type="InterPro" id="IPR036286">
    <property type="entry name" value="LexA/Signal_pep-like_sf"/>
</dbReference>
<dbReference type="AlphaFoldDB" id="A0A2J8B551"/>
<evidence type="ECO:0000313" key="6">
    <source>
        <dbReference type="Proteomes" id="UP000236394"/>
    </source>
</evidence>
<organism evidence="5 6">
    <name type="scientific">Mageeibacillus indolicus</name>
    <dbReference type="NCBI Taxonomy" id="884684"/>
    <lineage>
        <taxon>Bacteria</taxon>
        <taxon>Bacillati</taxon>
        <taxon>Bacillota</taxon>
        <taxon>Clostridia</taxon>
        <taxon>Eubacteriales</taxon>
        <taxon>Oscillospiraceae</taxon>
        <taxon>Mageeibacillus</taxon>
    </lineage>
</organism>
<sequence length="317" mass="36030">MKEAMMGRNKLSDFDKHLRREIATNLNYLMKDMTQKQLSELTGIPASTLSGYLSFRSTPNAEQIKRIAEALNVDHKDIDPRSKSSEEEHEELTKLLEHKFAFDLAIKTTVKLMCELNSVGRQLVLQQAQLLKLTGRYDVCSLMRQDQSEYINTFLDKQITLPGQENIDNKLSGSNDDCSFASPDPYLDSRNNRLINAGISLDTISARKVTMPENASGKSDFDSRVPVYDYTTQNFSESMEPTIAKNDIALIRREFARTDNEIYLIDIEGYAFIRRIVFGDERLVLRCDCPNWPAHVVTGAELDYTTVLGKVVGWVKP</sequence>
<proteinExistence type="predicted"/>
<dbReference type="Pfam" id="PF00717">
    <property type="entry name" value="Peptidase_S24"/>
    <property type="match status" value="1"/>
</dbReference>
<gene>
    <name evidence="5" type="ORF">B7R76_03115</name>
</gene>
<dbReference type="PANTHER" id="PTHR40661">
    <property type="match status" value="1"/>
</dbReference>
<dbReference type="CDD" id="cd00093">
    <property type="entry name" value="HTH_XRE"/>
    <property type="match status" value="1"/>
</dbReference>
<reference evidence="6" key="1">
    <citation type="submission" date="2017-04" db="EMBL/GenBank/DDBJ databases">
        <authorList>
            <person name="Bumgarner R.E."/>
            <person name="Fredricks D.N."/>
            <person name="Srinivasan S."/>
        </authorList>
    </citation>
    <scope>NUCLEOTIDE SEQUENCE [LARGE SCALE GENOMIC DNA]</scope>
    <source>
        <strain evidence="6">KA00405</strain>
    </source>
</reference>
<dbReference type="InterPro" id="IPR010982">
    <property type="entry name" value="Lambda_DNA-bd_dom_sf"/>
</dbReference>
<keyword evidence="2" id="KW-0238">DNA-binding</keyword>
<keyword evidence="1" id="KW-0805">Transcription regulation</keyword>
<evidence type="ECO:0000313" key="5">
    <source>
        <dbReference type="EMBL" id="PNH19876.1"/>
    </source>
</evidence>
<evidence type="ECO:0000256" key="2">
    <source>
        <dbReference type="ARBA" id="ARBA00023125"/>
    </source>
</evidence>
<dbReference type="Proteomes" id="UP000236394">
    <property type="component" value="Unassembled WGS sequence"/>
</dbReference>
<dbReference type="SMART" id="SM00530">
    <property type="entry name" value="HTH_XRE"/>
    <property type="match status" value="1"/>
</dbReference>
<dbReference type="InterPro" id="IPR015927">
    <property type="entry name" value="Peptidase_S24_S26A/B/C"/>
</dbReference>
<dbReference type="SUPFAM" id="SSF47413">
    <property type="entry name" value="lambda repressor-like DNA-binding domains"/>
    <property type="match status" value="1"/>
</dbReference>
<evidence type="ECO:0000256" key="1">
    <source>
        <dbReference type="ARBA" id="ARBA00023015"/>
    </source>
</evidence>
<dbReference type="EMBL" id="NBZD01000001">
    <property type="protein sequence ID" value="PNH19876.1"/>
    <property type="molecule type" value="Genomic_DNA"/>
</dbReference>
<dbReference type="InterPro" id="IPR039418">
    <property type="entry name" value="LexA-like"/>
</dbReference>
<dbReference type="SUPFAM" id="SSF51306">
    <property type="entry name" value="LexA/Signal peptidase"/>
    <property type="match status" value="1"/>
</dbReference>
<name>A0A2J8B551_9FIRM</name>
<dbReference type="PANTHER" id="PTHR40661:SF1">
    <property type="entry name" value="HTH CRO_C1-TYPE DOMAIN-CONTAINING PROTEIN"/>
    <property type="match status" value="1"/>
</dbReference>
<dbReference type="PROSITE" id="PS50943">
    <property type="entry name" value="HTH_CROC1"/>
    <property type="match status" value="1"/>
</dbReference>
<comment type="caution">
    <text evidence="5">The sequence shown here is derived from an EMBL/GenBank/DDBJ whole genome shotgun (WGS) entry which is preliminary data.</text>
</comment>
<keyword evidence="3" id="KW-0804">Transcription</keyword>